<organism evidence="3 4">
    <name type="scientific">Candidatus Micrarchaeum acidiphilum ARMAN-2</name>
    <dbReference type="NCBI Taxonomy" id="425595"/>
    <lineage>
        <taxon>Archaea</taxon>
        <taxon>Candidatus Micrarchaeota</taxon>
        <taxon>Candidatus Micrarchaeia</taxon>
        <taxon>Candidatus Micrarchaeales</taxon>
        <taxon>Candidatus Micrarchaeaceae</taxon>
        <taxon>Candidatus Micrarchaeum</taxon>
    </lineage>
</organism>
<comment type="similarity">
    <text evidence="1">Belongs to the eukaryotic ribosomal protein eL24 family.</text>
</comment>
<proteinExistence type="inferred from homology"/>
<keyword evidence="4" id="KW-1185">Reference proteome</keyword>
<reference evidence="3 4" key="2">
    <citation type="journal article" date="2010" name="Proc. Natl. Acad. Sci. U.S.A.">
        <title>Enigmatic, ultrasmall, uncultivated Archaea.</title>
        <authorList>
            <person name="Baker B.J."/>
            <person name="Comolli L.R."/>
            <person name="Dick G.J."/>
            <person name="Hauser L.J."/>
            <person name="Hyatt D."/>
            <person name="Dill B.D."/>
            <person name="Land M.L."/>
            <person name="Verberkmoes N.C."/>
            <person name="Hettich R.L."/>
            <person name="Banfield J.F."/>
        </authorList>
    </citation>
    <scope>NUCLEOTIDE SEQUENCE [LARGE SCALE GENOMIC DNA]</scope>
    <source>
        <strain evidence="3">ARMAN-2</strain>
    </source>
</reference>
<evidence type="ECO:0000256" key="1">
    <source>
        <dbReference type="ARBA" id="ARBA00005647"/>
    </source>
</evidence>
<accession>C7DI35</accession>
<dbReference type="SUPFAM" id="SSF57716">
    <property type="entry name" value="Glucocorticoid receptor-like (DNA-binding domain)"/>
    <property type="match status" value="1"/>
</dbReference>
<dbReference type="EMBL" id="GG697241">
    <property type="protein sequence ID" value="EET89609.1"/>
    <property type="molecule type" value="Genomic_DNA"/>
</dbReference>
<gene>
    <name evidence="3" type="ORF">UNLARM2_0727</name>
</gene>
<evidence type="ECO:0000313" key="3">
    <source>
        <dbReference type="EMBL" id="EET89609.1"/>
    </source>
</evidence>
<evidence type="ECO:0000259" key="2">
    <source>
        <dbReference type="Pfam" id="PF01246"/>
    </source>
</evidence>
<dbReference type="Pfam" id="PF01246">
    <property type="entry name" value="Ribosomal_L24e"/>
    <property type="match status" value="1"/>
</dbReference>
<sequence>MKCTYCQNEIRRGSGTMYVFKTGKINYYCSGRCYKNDIIYRKKMNLKENRIKAKPKQSK</sequence>
<dbReference type="InterPro" id="IPR038630">
    <property type="entry name" value="L24e/L24_sf"/>
</dbReference>
<reference evidence="3 4" key="1">
    <citation type="journal article" date="2009" name="Genome Biol.">
        <title>Community-wide analysis of microbial genome sequence signatures.</title>
        <authorList>
            <person name="Dick G.J."/>
            <person name="Andersson A.F."/>
            <person name="Baker B.J."/>
            <person name="Simmons S.L."/>
            <person name="Thomas B.C."/>
            <person name="Yelton A.P."/>
            <person name="Banfield J.F."/>
        </authorList>
    </citation>
    <scope>NUCLEOTIDE SEQUENCE [LARGE SCALE GENOMIC DNA]</scope>
    <source>
        <strain evidence="3">ARMAN-2</strain>
    </source>
</reference>
<dbReference type="AlphaFoldDB" id="C7DI35"/>
<feature type="domain" description="Large ribosomal subunit protein eL24-related N-terminal" evidence="2">
    <location>
        <begin position="2"/>
        <end position="36"/>
    </location>
</feature>
<name>C7DI35_MICA2</name>
<dbReference type="Proteomes" id="UP000332487">
    <property type="component" value="Unassembled WGS sequence"/>
</dbReference>
<protein>
    <recommendedName>
        <fullName evidence="2">Large ribosomal subunit protein eL24-related N-terminal domain-containing protein</fullName>
    </recommendedName>
</protein>
<dbReference type="Gene3D" id="2.30.170.20">
    <property type="entry name" value="Ribosomal protein L24e"/>
    <property type="match status" value="1"/>
</dbReference>
<evidence type="ECO:0000313" key="4">
    <source>
        <dbReference type="Proteomes" id="UP000332487"/>
    </source>
</evidence>
<dbReference type="InterPro" id="IPR000988">
    <property type="entry name" value="Ribosomal_eL24-rel_N"/>
</dbReference>